<feature type="compositionally biased region" description="Basic and acidic residues" evidence="1">
    <location>
        <begin position="216"/>
        <end position="231"/>
    </location>
</feature>
<dbReference type="RefSeq" id="WP_157847975.1">
    <property type="nucleotide sequence ID" value="NZ_JBEZVI010000023.1"/>
</dbReference>
<feature type="compositionally biased region" description="Pro residues" evidence="1">
    <location>
        <begin position="14"/>
        <end position="26"/>
    </location>
</feature>
<organism evidence="2 3">
    <name type="scientific">Streptomyces catenulae</name>
    <dbReference type="NCBI Taxonomy" id="66875"/>
    <lineage>
        <taxon>Bacteria</taxon>
        <taxon>Bacillati</taxon>
        <taxon>Actinomycetota</taxon>
        <taxon>Actinomycetes</taxon>
        <taxon>Kitasatosporales</taxon>
        <taxon>Streptomycetaceae</taxon>
        <taxon>Streptomyces</taxon>
    </lineage>
</organism>
<dbReference type="EMBL" id="JBEZVI010000023">
    <property type="protein sequence ID" value="MEU3713257.1"/>
    <property type="molecule type" value="Genomic_DNA"/>
</dbReference>
<keyword evidence="3" id="KW-1185">Reference proteome</keyword>
<sequence length="231" mass="25150">MSDSLHHDIKGVPSPSPAPAPAPFPAPEPVSRALALRSGSSGMVYASIRALHTSYAALETLDEENRGRVLRWLIEALDVSVPDLSGATGYAADGALISPSGATPQTSRPRDFISSKKPQSLVERMACLGYYLSHYRDTPHFRIQEIVQLNTEAASQKFGNPSRDFDNADRQNGYLVSAGIGLKQITPRGEAVVEALPDRDAVKQALRNNPFKSRRSRDSSRRAKPQGKDEE</sequence>
<comment type="caution">
    <text evidence="2">The sequence shown here is derived from an EMBL/GenBank/DDBJ whole genome shotgun (WGS) entry which is preliminary data.</text>
</comment>
<evidence type="ECO:0000256" key="1">
    <source>
        <dbReference type="SAM" id="MobiDB-lite"/>
    </source>
</evidence>
<protein>
    <submittedName>
        <fullName evidence="2">Uncharacterized protein</fullName>
    </submittedName>
</protein>
<feature type="region of interest" description="Disordered" evidence="1">
    <location>
        <begin position="1"/>
        <end position="26"/>
    </location>
</feature>
<name>A0ABV2Z5H9_9ACTN</name>
<feature type="compositionally biased region" description="Basic and acidic residues" evidence="1">
    <location>
        <begin position="1"/>
        <end position="10"/>
    </location>
</feature>
<feature type="region of interest" description="Disordered" evidence="1">
    <location>
        <begin position="203"/>
        <end position="231"/>
    </location>
</feature>
<proteinExistence type="predicted"/>
<gene>
    <name evidence="2" type="ORF">AB0E61_24575</name>
</gene>
<evidence type="ECO:0000313" key="2">
    <source>
        <dbReference type="EMBL" id="MEU3713257.1"/>
    </source>
</evidence>
<accession>A0ABV2Z5H9</accession>
<dbReference type="Proteomes" id="UP001550853">
    <property type="component" value="Unassembled WGS sequence"/>
</dbReference>
<evidence type="ECO:0000313" key="3">
    <source>
        <dbReference type="Proteomes" id="UP001550853"/>
    </source>
</evidence>
<reference evidence="2 3" key="1">
    <citation type="submission" date="2024-06" db="EMBL/GenBank/DDBJ databases">
        <title>The Natural Products Discovery Center: Release of the First 8490 Sequenced Strains for Exploring Actinobacteria Biosynthetic Diversity.</title>
        <authorList>
            <person name="Kalkreuter E."/>
            <person name="Kautsar S.A."/>
            <person name="Yang D."/>
            <person name="Bader C.D."/>
            <person name="Teijaro C.N."/>
            <person name="Fluegel L."/>
            <person name="Davis C.M."/>
            <person name="Simpson J.R."/>
            <person name="Lauterbach L."/>
            <person name="Steele A.D."/>
            <person name="Gui C."/>
            <person name="Meng S."/>
            <person name="Li G."/>
            <person name="Viehrig K."/>
            <person name="Ye F."/>
            <person name="Su P."/>
            <person name="Kiefer A.F."/>
            <person name="Nichols A."/>
            <person name="Cepeda A.J."/>
            <person name="Yan W."/>
            <person name="Fan B."/>
            <person name="Jiang Y."/>
            <person name="Adhikari A."/>
            <person name="Zheng C.-J."/>
            <person name="Schuster L."/>
            <person name="Cowan T.M."/>
            <person name="Smanski M.J."/>
            <person name="Chevrette M.G."/>
            <person name="De Carvalho L.P.S."/>
            <person name="Shen B."/>
        </authorList>
    </citation>
    <scope>NUCLEOTIDE SEQUENCE [LARGE SCALE GENOMIC DNA]</scope>
    <source>
        <strain evidence="2 3">NPDC033039</strain>
    </source>
</reference>